<sequence>MVYIKRKRLTCRTSWALWSNVPSSMIDSIQEFPSIADNVNIGRHTSSLRKAKITRMVLTPPLTLDQLVRLLEKDQLEPDDDDDKRTIGNMYGFIPTLMEYPKREARLHLKEPEDNKLLPHLKTINVVVKKLNQTEFPSQPIFLQKMLNDLRRLNLLNYIKKNLEVNIREFDGNELTLNPPIQPGDL</sequence>
<reference evidence="1 2" key="1">
    <citation type="journal article" date="2013" name="Proc. Natl. Acad. Sci. U.S.A.">
        <title>Genome of an arbuscular mycorrhizal fungus provides insight into the oldest plant symbiosis.</title>
        <authorList>
            <person name="Tisserant E."/>
            <person name="Malbreil M."/>
            <person name="Kuo A."/>
            <person name="Kohler A."/>
            <person name="Symeonidi A."/>
            <person name="Balestrini R."/>
            <person name="Charron P."/>
            <person name="Duensing N."/>
            <person name="Frei Dit Frey N."/>
            <person name="Gianinazzi-Pearson V."/>
            <person name="Gilbert L.B."/>
            <person name="Handa Y."/>
            <person name="Herr J.R."/>
            <person name="Hijri M."/>
            <person name="Koul R."/>
            <person name="Kawaguchi M."/>
            <person name="Krajinski F."/>
            <person name="Lammers P.J."/>
            <person name="Masclaux F.G."/>
            <person name="Murat C."/>
            <person name="Morin E."/>
            <person name="Ndikumana S."/>
            <person name="Pagni M."/>
            <person name="Petitpierre D."/>
            <person name="Requena N."/>
            <person name="Rosikiewicz P."/>
            <person name="Riley R."/>
            <person name="Saito K."/>
            <person name="San Clemente H."/>
            <person name="Shapiro H."/>
            <person name="van Tuinen D."/>
            <person name="Becard G."/>
            <person name="Bonfante P."/>
            <person name="Paszkowski U."/>
            <person name="Shachar-Hill Y.Y."/>
            <person name="Tuskan G.A."/>
            <person name="Young P.W."/>
            <person name="Sanders I.R."/>
            <person name="Henrissat B."/>
            <person name="Rensing S.A."/>
            <person name="Grigoriev I.V."/>
            <person name="Corradi N."/>
            <person name="Roux C."/>
            <person name="Martin F."/>
        </authorList>
    </citation>
    <scope>NUCLEOTIDE SEQUENCE [LARGE SCALE GENOMIC DNA]</scope>
    <source>
        <strain evidence="1 2">DAOM 197198</strain>
    </source>
</reference>
<organism evidence="1 2">
    <name type="scientific">Rhizophagus irregularis (strain DAOM 181602 / DAOM 197198 / MUCL 43194)</name>
    <name type="common">Arbuscular mycorrhizal fungus</name>
    <name type="synonym">Glomus intraradices</name>
    <dbReference type="NCBI Taxonomy" id="747089"/>
    <lineage>
        <taxon>Eukaryota</taxon>
        <taxon>Fungi</taxon>
        <taxon>Fungi incertae sedis</taxon>
        <taxon>Mucoromycota</taxon>
        <taxon>Glomeromycotina</taxon>
        <taxon>Glomeromycetes</taxon>
        <taxon>Glomerales</taxon>
        <taxon>Glomeraceae</taxon>
        <taxon>Rhizophagus</taxon>
    </lineage>
</organism>
<evidence type="ECO:0000313" key="2">
    <source>
        <dbReference type="Proteomes" id="UP000018888"/>
    </source>
</evidence>
<accession>A0A2P4PEC3</accession>
<evidence type="ECO:0000313" key="1">
    <source>
        <dbReference type="EMBL" id="POG63727.1"/>
    </source>
</evidence>
<dbReference type="AlphaFoldDB" id="A0A2P4PEC3"/>
<comment type="caution">
    <text evidence="1">The sequence shown here is derived from an EMBL/GenBank/DDBJ whole genome shotgun (WGS) entry which is preliminary data.</text>
</comment>
<proteinExistence type="predicted"/>
<gene>
    <name evidence="1" type="ORF">GLOIN_2v1845723</name>
</gene>
<dbReference type="VEuPathDB" id="FungiDB:RhiirFUN_018513"/>
<dbReference type="Proteomes" id="UP000018888">
    <property type="component" value="Unassembled WGS sequence"/>
</dbReference>
<keyword evidence="2" id="KW-1185">Reference proteome</keyword>
<reference evidence="1 2" key="2">
    <citation type="journal article" date="2018" name="New Phytol.">
        <title>High intraspecific genome diversity in the model arbuscular mycorrhizal symbiont Rhizophagus irregularis.</title>
        <authorList>
            <person name="Chen E.C.H."/>
            <person name="Morin E."/>
            <person name="Beaudet D."/>
            <person name="Noel J."/>
            <person name="Yildirir G."/>
            <person name="Ndikumana S."/>
            <person name="Charron P."/>
            <person name="St-Onge C."/>
            <person name="Giorgi J."/>
            <person name="Kruger M."/>
            <person name="Marton T."/>
            <person name="Ropars J."/>
            <person name="Grigoriev I.V."/>
            <person name="Hainaut M."/>
            <person name="Henrissat B."/>
            <person name="Roux C."/>
            <person name="Martin F."/>
            <person name="Corradi N."/>
        </authorList>
    </citation>
    <scope>NUCLEOTIDE SEQUENCE [LARGE SCALE GENOMIC DNA]</scope>
    <source>
        <strain evidence="1 2">DAOM 197198</strain>
    </source>
</reference>
<name>A0A2P4PEC3_RHIID</name>
<protein>
    <submittedName>
        <fullName evidence="1">Uncharacterized protein</fullName>
    </submittedName>
</protein>
<dbReference type="EMBL" id="AUPC02000258">
    <property type="protein sequence ID" value="POG63727.1"/>
    <property type="molecule type" value="Genomic_DNA"/>
</dbReference>